<dbReference type="InterPro" id="IPR050489">
    <property type="entry name" value="Tyr-tRNA_synthase"/>
</dbReference>
<evidence type="ECO:0000256" key="8">
    <source>
        <dbReference type="ARBA" id="ARBA00022917"/>
    </source>
</evidence>
<dbReference type="GO" id="GO:0006437">
    <property type="term" value="P:tyrosyl-tRNA aminoacylation"/>
    <property type="evidence" value="ECO:0007669"/>
    <property type="project" value="InterPro"/>
</dbReference>
<evidence type="ECO:0000256" key="5">
    <source>
        <dbReference type="ARBA" id="ARBA00022598"/>
    </source>
</evidence>
<reference evidence="14" key="1">
    <citation type="submission" date="2024-02" db="UniProtKB">
        <authorList>
            <consortium name="WormBaseParasite"/>
        </authorList>
    </citation>
    <scope>IDENTIFICATION</scope>
</reference>
<dbReference type="GO" id="GO:0004831">
    <property type="term" value="F:tyrosine-tRNA ligase activity"/>
    <property type="evidence" value="ECO:0007669"/>
    <property type="project" value="UniProtKB-EC"/>
</dbReference>
<dbReference type="AlphaFoldDB" id="A0AAF3EJE5"/>
<comment type="subcellular location">
    <subcellularLocation>
        <location evidence="1">Cytoplasm</location>
    </subcellularLocation>
</comment>
<accession>A0AAF3EJE5</accession>
<keyword evidence="7 12" id="KW-0067">ATP-binding</keyword>
<dbReference type="InterPro" id="IPR014729">
    <property type="entry name" value="Rossmann-like_a/b/a_fold"/>
</dbReference>
<dbReference type="SUPFAM" id="SSF52374">
    <property type="entry name" value="Nucleotidylyl transferase"/>
    <property type="match status" value="2"/>
</dbReference>
<evidence type="ECO:0000256" key="12">
    <source>
        <dbReference type="RuleBase" id="RU361234"/>
    </source>
</evidence>
<evidence type="ECO:0000256" key="10">
    <source>
        <dbReference type="ARBA" id="ARBA00033323"/>
    </source>
</evidence>
<dbReference type="InterPro" id="IPR002305">
    <property type="entry name" value="aa-tRNA-synth_Ic"/>
</dbReference>
<dbReference type="NCBIfam" id="TIGR00234">
    <property type="entry name" value="tyrS"/>
    <property type="match status" value="1"/>
</dbReference>
<evidence type="ECO:0000313" key="14">
    <source>
        <dbReference type="WBParaSite" id="MBELARI_LOCUS14073"/>
    </source>
</evidence>
<evidence type="ECO:0000256" key="4">
    <source>
        <dbReference type="ARBA" id="ARBA00022490"/>
    </source>
</evidence>
<evidence type="ECO:0000256" key="9">
    <source>
        <dbReference type="ARBA" id="ARBA00023146"/>
    </source>
</evidence>
<evidence type="ECO:0000256" key="7">
    <source>
        <dbReference type="ARBA" id="ARBA00022840"/>
    </source>
</evidence>
<evidence type="ECO:0000256" key="6">
    <source>
        <dbReference type="ARBA" id="ARBA00022741"/>
    </source>
</evidence>
<keyword evidence="13" id="KW-1185">Reference proteome</keyword>
<keyword evidence="5 12" id="KW-0436">Ligase</keyword>
<sequence length="682" mass="75798">MAEKAAAKGVELTETDQARYDLIIRNLQEVLGGEKLKDQLARGKNVHVYWGTATTGKPHVGYLVPMRKIADMLQAGLKVTILFADLHAFLDNMKSTWELLENRVIYYENVIKALLQSLDVPIEQLHFIRGTTYQLSKNYTYDILRLCAKISQRDALRAGAEVVKQVESPFLSGLLYPLLQALDEQYLKVDGQFGGVDQRKIFILAEEQLPNSEENSKIDLLDEPQIVQRKIEGAMCEIGAEDNGVLAFYQYVLFPIVLPNPVNVNGKSYGSFDELKGAFINGLLTGATLKEGLHKFLNELLAKVQNRCDTPEIKDAIRKGYQDVPEQKVSLSPTSIQLSESEKKAFDQIVNGLSIVGSEHSLKRSLQSNEPLKVSIPIFCKGRFHLGYLMPLLLIKKYLASGVNIQASILLIDMIGFLDNEKIPWAARDGRAAYFAVALKQVIQLLGLEDKVQVCRSADDENNNFSKDYVLEMYKMASIVTRDETSTSEGTMLSGNLIPLIYALDVHYSNADVVLLGENNKDQIATLAEKLWNKSIGVNGPTQLIYPCLIGMNEAKMSATVLDAQLDPLDTAKQLKKKIAGSFCEPQNVKRNVALTLAQQLVFPLLDGEPLEISRSEENGGNISIENFDQLVKEFEVGSNPQFPLHPADLKTAVVNVINKLCEPLRSSIPQNVVTAAFPKNK</sequence>
<dbReference type="Proteomes" id="UP000887575">
    <property type="component" value="Unassembled WGS sequence"/>
</dbReference>
<keyword evidence="4" id="KW-0963">Cytoplasm</keyword>
<proteinExistence type="inferred from homology"/>
<evidence type="ECO:0000256" key="11">
    <source>
        <dbReference type="ARBA" id="ARBA00048248"/>
    </source>
</evidence>
<comment type="catalytic activity">
    <reaction evidence="11 12">
        <text>tRNA(Tyr) + L-tyrosine + ATP = L-tyrosyl-tRNA(Tyr) + AMP + diphosphate + H(+)</text>
        <dbReference type="Rhea" id="RHEA:10220"/>
        <dbReference type="Rhea" id="RHEA-COMP:9706"/>
        <dbReference type="Rhea" id="RHEA-COMP:9707"/>
        <dbReference type="ChEBI" id="CHEBI:15378"/>
        <dbReference type="ChEBI" id="CHEBI:30616"/>
        <dbReference type="ChEBI" id="CHEBI:33019"/>
        <dbReference type="ChEBI" id="CHEBI:58315"/>
        <dbReference type="ChEBI" id="CHEBI:78442"/>
        <dbReference type="ChEBI" id="CHEBI:78536"/>
        <dbReference type="ChEBI" id="CHEBI:456215"/>
        <dbReference type="EC" id="6.1.1.1"/>
    </reaction>
</comment>
<dbReference type="InterPro" id="IPR002307">
    <property type="entry name" value="Tyr-tRNA-ligase"/>
</dbReference>
<evidence type="ECO:0000256" key="2">
    <source>
        <dbReference type="ARBA" id="ARBA00005594"/>
    </source>
</evidence>
<comment type="similarity">
    <text evidence="2 12">Belongs to the class-I aminoacyl-tRNA synthetase family.</text>
</comment>
<organism evidence="13 14">
    <name type="scientific">Mesorhabditis belari</name>
    <dbReference type="NCBI Taxonomy" id="2138241"/>
    <lineage>
        <taxon>Eukaryota</taxon>
        <taxon>Metazoa</taxon>
        <taxon>Ecdysozoa</taxon>
        <taxon>Nematoda</taxon>
        <taxon>Chromadorea</taxon>
        <taxon>Rhabditida</taxon>
        <taxon>Rhabditina</taxon>
        <taxon>Rhabditomorpha</taxon>
        <taxon>Rhabditoidea</taxon>
        <taxon>Rhabditidae</taxon>
        <taxon>Mesorhabditinae</taxon>
        <taxon>Mesorhabditis</taxon>
    </lineage>
</organism>
<evidence type="ECO:0000313" key="13">
    <source>
        <dbReference type="Proteomes" id="UP000887575"/>
    </source>
</evidence>
<keyword evidence="6 12" id="KW-0547">Nucleotide-binding</keyword>
<dbReference type="WBParaSite" id="MBELARI_LOCUS14073">
    <property type="protein sequence ID" value="MBELARI_LOCUS14073"/>
    <property type="gene ID" value="MBELARI_LOCUS14073"/>
</dbReference>
<dbReference type="Pfam" id="PF00579">
    <property type="entry name" value="tRNA-synt_1b"/>
    <property type="match status" value="3"/>
</dbReference>
<evidence type="ECO:0000256" key="1">
    <source>
        <dbReference type="ARBA" id="ARBA00004496"/>
    </source>
</evidence>
<dbReference type="PANTHER" id="PTHR46264:SF4">
    <property type="entry name" value="TYROSINE--TRNA LIGASE, CYTOPLASMIC"/>
    <property type="match status" value="1"/>
</dbReference>
<dbReference type="PANTHER" id="PTHR46264">
    <property type="entry name" value="TYROSINE-TRNA LIGASE"/>
    <property type="match status" value="1"/>
</dbReference>
<dbReference type="EC" id="6.1.1.1" evidence="3 12"/>
<protein>
    <recommendedName>
        <fullName evidence="3 12">Tyrosine--tRNA ligase</fullName>
        <ecNumber evidence="3 12">6.1.1.1</ecNumber>
    </recommendedName>
    <alternativeName>
        <fullName evidence="10 12">Tyrosyl-tRNA synthetase</fullName>
    </alternativeName>
</protein>
<name>A0AAF3EJE5_9BILA</name>
<dbReference type="PRINTS" id="PR01040">
    <property type="entry name" value="TRNASYNTHTYR"/>
</dbReference>
<keyword evidence="9 12" id="KW-0030">Aminoacyl-tRNA synthetase</keyword>
<dbReference type="GO" id="GO:0005737">
    <property type="term" value="C:cytoplasm"/>
    <property type="evidence" value="ECO:0007669"/>
    <property type="project" value="UniProtKB-SubCell"/>
</dbReference>
<dbReference type="Gene3D" id="3.40.50.620">
    <property type="entry name" value="HUPs"/>
    <property type="match status" value="2"/>
</dbReference>
<dbReference type="GO" id="GO:0005524">
    <property type="term" value="F:ATP binding"/>
    <property type="evidence" value="ECO:0007669"/>
    <property type="project" value="UniProtKB-KW"/>
</dbReference>
<dbReference type="FunFam" id="3.40.50.620:FF:000040">
    <property type="entry name" value="Tyrosine--tRNA ligase"/>
    <property type="match status" value="1"/>
</dbReference>
<keyword evidence="8 12" id="KW-0648">Protein biosynthesis</keyword>
<dbReference type="FunFam" id="1.10.240.10:FF:000011">
    <property type="entry name" value="Tyrosine--tRNA ligase"/>
    <property type="match status" value="1"/>
</dbReference>
<dbReference type="Gene3D" id="1.10.240.10">
    <property type="entry name" value="Tyrosyl-Transfer RNA Synthetase"/>
    <property type="match status" value="2"/>
</dbReference>
<evidence type="ECO:0000256" key="3">
    <source>
        <dbReference type="ARBA" id="ARBA00013160"/>
    </source>
</evidence>